<sequence>MIQIFNPSRLTRQPFFGELIRYLDQHEDVIFKGNQGSISRCSS</sequence>
<dbReference type="InterPro" id="IPR014924">
    <property type="entry name" value="DUF1803"/>
</dbReference>
<name>A0A139PQN3_STRMT</name>
<dbReference type="PATRIC" id="fig|28037.233.peg.1371"/>
<reference evidence="1 2" key="1">
    <citation type="submission" date="2016-01" db="EMBL/GenBank/DDBJ databases">
        <title>Highly variable Streptococcus oralis are common among viridans streptococci isolated from primates.</title>
        <authorList>
            <person name="Denapaite D."/>
            <person name="Rieger M."/>
            <person name="Koendgen S."/>
            <person name="Brueckner R."/>
            <person name="Ochigava I."/>
            <person name="Kappeler P."/>
            <person name="Maetz-Rensing K."/>
            <person name="Leendertz F."/>
            <person name="Hakenbeck R."/>
        </authorList>
    </citation>
    <scope>NUCLEOTIDE SEQUENCE [LARGE SCALE GENOMIC DNA]</scope>
    <source>
        <strain evidence="1 2">DD26</strain>
    </source>
</reference>
<proteinExistence type="predicted"/>
<evidence type="ECO:0000313" key="1">
    <source>
        <dbReference type="EMBL" id="KXT92584.1"/>
    </source>
</evidence>
<protein>
    <submittedName>
        <fullName evidence="1">Uncharacterized protein</fullName>
    </submittedName>
</protein>
<gene>
    <name evidence="1" type="ORF">SMIDD26_01172</name>
</gene>
<dbReference type="Pfam" id="PF08820">
    <property type="entry name" value="DUF1803"/>
    <property type="match status" value="1"/>
</dbReference>
<dbReference type="Proteomes" id="UP000070458">
    <property type="component" value="Unassembled WGS sequence"/>
</dbReference>
<comment type="caution">
    <text evidence="1">The sequence shown here is derived from an EMBL/GenBank/DDBJ whole genome shotgun (WGS) entry which is preliminary data.</text>
</comment>
<accession>A0A139PQN3</accession>
<dbReference type="AlphaFoldDB" id="A0A139PQN3"/>
<dbReference type="EMBL" id="LQOD01000272">
    <property type="protein sequence ID" value="KXT92584.1"/>
    <property type="molecule type" value="Genomic_DNA"/>
</dbReference>
<evidence type="ECO:0000313" key="2">
    <source>
        <dbReference type="Proteomes" id="UP000070458"/>
    </source>
</evidence>
<organism evidence="1 2">
    <name type="scientific">Streptococcus mitis</name>
    <dbReference type="NCBI Taxonomy" id="28037"/>
    <lineage>
        <taxon>Bacteria</taxon>
        <taxon>Bacillati</taxon>
        <taxon>Bacillota</taxon>
        <taxon>Bacilli</taxon>
        <taxon>Lactobacillales</taxon>
        <taxon>Streptococcaceae</taxon>
        <taxon>Streptococcus</taxon>
        <taxon>Streptococcus mitis group</taxon>
    </lineage>
</organism>